<dbReference type="EMBL" id="KF119162">
    <property type="protein sequence ID" value="AIA86428.1"/>
    <property type="molecule type" value="Genomic_DNA"/>
</dbReference>
<dbReference type="SUPFAM" id="SSF48208">
    <property type="entry name" value="Six-hairpin glycosidases"/>
    <property type="match status" value="1"/>
</dbReference>
<dbReference type="AlphaFoldDB" id="A0A060BQ24"/>
<dbReference type="InterPro" id="IPR008928">
    <property type="entry name" value="6-hairpin_glycosidase_sf"/>
</dbReference>
<protein>
    <submittedName>
        <fullName evidence="2">Glyco_hydro_88</fullName>
    </submittedName>
</protein>
<dbReference type="Gene3D" id="1.50.10.10">
    <property type="match status" value="1"/>
</dbReference>
<accession>A0A060BQ24</accession>
<sequence>FEGATALEWSERFARSEMKRQGERMFYDANPKAKWSYTTPLLGLSLMRLADYVDDDALRAYGARTATSFVAADGSIPAYKKSEYNIDLVAAGKVLVRAWEEGDRSPALRAAIEELRDQMRTHPRTSEGGFWHKKRYPHQMWLDGLFMASPFLAHYAQVFGERALFDDVAKQIV</sequence>
<dbReference type="GO" id="GO:0005975">
    <property type="term" value="P:carbohydrate metabolic process"/>
    <property type="evidence" value="ECO:0007669"/>
    <property type="project" value="InterPro"/>
</dbReference>
<feature type="non-terminal residue" evidence="2">
    <location>
        <position position="1"/>
    </location>
</feature>
<dbReference type="InterPro" id="IPR052043">
    <property type="entry name" value="PolySaccharide_Degr_Enz"/>
</dbReference>
<name>A0A060BQ24_9BACT</name>
<dbReference type="GO" id="GO:0016787">
    <property type="term" value="F:hydrolase activity"/>
    <property type="evidence" value="ECO:0007669"/>
    <property type="project" value="UniProtKB-KW"/>
</dbReference>
<evidence type="ECO:0000313" key="2">
    <source>
        <dbReference type="EMBL" id="AIA86428.1"/>
    </source>
</evidence>
<dbReference type="PANTHER" id="PTHR33886">
    <property type="entry name" value="UNSATURATED RHAMNOGALACTURONAN HYDROLASE (EUROFUNG)"/>
    <property type="match status" value="1"/>
</dbReference>
<dbReference type="PANTHER" id="PTHR33886:SF8">
    <property type="entry name" value="UNSATURATED RHAMNOGALACTURONAN HYDROLASE (EUROFUNG)"/>
    <property type="match status" value="1"/>
</dbReference>
<dbReference type="Pfam" id="PF07470">
    <property type="entry name" value="Glyco_hydro_88"/>
    <property type="match status" value="1"/>
</dbReference>
<evidence type="ECO:0000256" key="1">
    <source>
        <dbReference type="ARBA" id="ARBA00022801"/>
    </source>
</evidence>
<organism evidence="2">
    <name type="scientific">uncultured Opitutus sp</name>
    <dbReference type="NCBI Taxonomy" id="296825"/>
    <lineage>
        <taxon>Bacteria</taxon>
        <taxon>Pseudomonadati</taxon>
        <taxon>Verrucomicrobiota</taxon>
        <taxon>Opitutia</taxon>
        <taxon>Opitutales</taxon>
        <taxon>Opitutaceae</taxon>
        <taxon>Opitutus</taxon>
        <taxon>environmental samples</taxon>
    </lineage>
</organism>
<dbReference type="InterPro" id="IPR010905">
    <property type="entry name" value="Glyco_hydro_88"/>
</dbReference>
<reference evidence="2" key="1">
    <citation type="journal article" date="2013" name="Environ. Microbiol.">
        <title>Seasonally variable intestinal metagenomes of the red palm weevil (Rhynchophorus ferrugineus).</title>
        <authorList>
            <person name="Jia S."/>
            <person name="Zhang X."/>
            <person name="Zhang G."/>
            <person name="Yin A."/>
            <person name="Zhang S."/>
            <person name="Li F."/>
            <person name="Wang L."/>
            <person name="Zhao D."/>
            <person name="Yun Q."/>
            <person name="Tala"/>
            <person name="Wang J."/>
            <person name="Sun G."/>
            <person name="Baabdullah M."/>
            <person name="Yu X."/>
            <person name="Hu S."/>
            <person name="Al-Mssallem I.S."/>
            <person name="Yu J."/>
        </authorList>
    </citation>
    <scope>NUCLEOTIDE SEQUENCE</scope>
</reference>
<feature type="non-terminal residue" evidence="2">
    <location>
        <position position="173"/>
    </location>
</feature>
<dbReference type="InterPro" id="IPR012341">
    <property type="entry name" value="6hp_glycosidase-like_sf"/>
</dbReference>
<proteinExistence type="predicted"/>
<keyword evidence="1" id="KW-0378">Hydrolase</keyword>